<sequence>MQHLDGKILAMMKELEEERQERDGEMREEDGIAGNGSGGQAKLESIDFNHPLISVNGQMIPLTDRTLLAGKLHVRMPKTWRLMTQQEAVIKYPSVYRPSLIYTNNEGTVNLTINHTEDPLEEEGLAVYTETMARMIRSVQPIRSWIDEGMMDSDEGERAGYCEFTASVLDGTLYYYMMFKELEGSALLVSFSCSAMDMRNWKPVAHAMMRAIQTLGSEKGEKRSESYL</sequence>
<gene>
    <name evidence="2" type="ORF">PBLR_14476</name>
</gene>
<evidence type="ECO:0000256" key="1">
    <source>
        <dbReference type="SAM" id="MobiDB-lite"/>
    </source>
</evidence>
<protein>
    <submittedName>
        <fullName evidence="2">Uncharacterized protein</fullName>
    </submittedName>
</protein>
<feature type="region of interest" description="Disordered" evidence="1">
    <location>
        <begin position="16"/>
        <end position="40"/>
    </location>
</feature>
<organism evidence="2 3">
    <name type="scientific">Paenibacillus alvei</name>
    <name type="common">Bacillus alvei</name>
    <dbReference type="NCBI Taxonomy" id="44250"/>
    <lineage>
        <taxon>Bacteria</taxon>
        <taxon>Bacillati</taxon>
        <taxon>Bacillota</taxon>
        <taxon>Bacilli</taxon>
        <taxon>Bacillales</taxon>
        <taxon>Paenibacillaceae</taxon>
        <taxon>Paenibacillus</taxon>
    </lineage>
</organism>
<feature type="compositionally biased region" description="Basic and acidic residues" evidence="1">
    <location>
        <begin position="16"/>
        <end position="25"/>
    </location>
</feature>
<reference evidence="3" key="1">
    <citation type="submission" date="2018-08" db="EMBL/GenBank/DDBJ databases">
        <authorList>
            <person name="Chevrot R."/>
        </authorList>
    </citation>
    <scope>NUCLEOTIDE SEQUENCE [LARGE SCALE GENOMIC DNA]</scope>
</reference>
<dbReference type="RefSeq" id="WP_138188046.1">
    <property type="nucleotide sequence ID" value="NZ_LS992241.1"/>
</dbReference>
<accession>A0A383RHR2</accession>
<evidence type="ECO:0000313" key="2">
    <source>
        <dbReference type="EMBL" id="SYX86054.1"/>
    </source>
</evidence>
<proteinExistence type="predicted"/>
<dbReference type="AlphaFoldDB" id="A0A383RHR2"/>
<dbReference type="Proteomes" id="UP000304148">
    <property type="component" value="Chromosome"/>
</dbReference>
<name>A0A383RHR2_PAEAL</name>
<evidence type="ECO:0000313" key="3">
    <source>
        <dbReference type="Proteomes" id="UP000304148"/>
    </source>
</evidence>
<dbReference type="EMBL" id="LS992241">
    <property type="protein sequence ID" value="SYX86054.1"/>
    <property type="molecule type" value="Genomic_DNA"/>
</dbReference>